<evidence type="ECO:0000313" key="3">
    <source>
        <dbReference type="EMBL" id="QDT16571.1"/>
    </source>
</evidence>
<name>A0A517PB39_9PLAN</name>
<dbReference type="EMBL" id="CP036265">
    <property type="protein sequence ID" value="QDT16571.1"/>
    <property type="molecule type" value="Genomic_DNA"/>
</dbReference>
<dbReference type="PANTHER" id="PTHR30203">
    <property type="entry name" value="OUTER MEMBRANE CATION EFFLUX PROTEIN"/>
    <property type="match status" value="1"/>
</dbReference>
<dbReference type="PROSITE" id="PS51257">
    <property type="entry name" value="PROKAR_LIPOPROTEIN"/>
    <property type="match status" value="1"/>
</dbReference>
<dbReference type="InterPro" id="IPR003423">
    <property type="entry name" value="OMP_efflux"/>
</dbReference>
<protein>
    <submittedName>
        <fullName evidence="3">Cobalt-zinc-cadmium resistance protein CzcC</fullName>
    </submittedName>
</protein>
<organism evidence="3 4">
    <name type="scientific">Alienimonas californiensis</name>
    <dbReference type="NCBI Taxonomy" id="2527989"/>
    <lineage>
        <taxon>Bacteria</taxon>
        <taxon>Pseudomonadati</taxon>
        <taxon>Planctomycetota</taxon>
        <taxon>Planctomycetia</taxon>
        <taxon>Planctomycetales</taxon>
        <taxon>Planctomycetaceae</taxon>
        <taxon>Alienimonas</taxon>
    </lineage>
</organism>
<dbReference type="AlphaFoldDB" id="A0A517PB39"/>
<dbReference type="GO" id="GO:0015562">
    <property type="term" value="F:efflux transmembrane transporter activity"/>
    <property type="evidence" value="ECO:0007669"/>
    <property type="project" value="InterPro"/>
</dbReference>
<gene>
    <name evidence="3" type="primary">czcC_2</name>
    <name evidence="3" type="ORF">CA12_26770</name>
</gene>
<feature type="region of interest" description="Disordered" evidence="2">
    <location>
        <begin position="78"/>
        <end position="125"/>
    </location>
</feature>
<dbReference type="Pfam" id="PF02321">
    <property type="entry name" value="OEP"/>
    <property type="match status" value="2"/>
</dbReference>
<dbReference type="InterPro" id="IPR010131">
    <property type="entry name" value="MdtP/NodT-like"/>
</dbReference>
<dbReference type="SUPFAM" id="SSF56954">
    <property type="entry name" value="Outer membrane efflux proteins (OEP)"/>
    <property type="match status" value="1"/>
</dbReference>
<evidence type="ECO:0000256" key="1">
    <source>
        <dbReference type="ARBA" id="ARBA00007613"/>
    </source>
</evidence>
<evidence type="ECO:0000313" key="4">
    <source>
        <dbReference type="Proteomes" id="UP000318741"/>
    </source>
</evidence>
<accession>A0A517PB39</accession>
<sequence length="556" mass="58392">MPRHAVRGGDAPMKPRKALLPFALVGLAGCGTGNVLTTHTYEGGSPLASGAAAGYGVPAVAVAAAEPAAGGSIQPAAYQEEPSVDEGRDGPVTPDPFSPERPSNELANEADRTEPTNGGAGTDPLAAPVPILVDAPATGVLPDDHPPGGLTLAEIEAAALSANPTLRGAAAAVDKARGIYTQVGLYPNPTVGYTSEDIGEDGSAGRHGAFASQTFVTADKLKLNRAVESWEVEGLRWRTEAQRLRVVNGVRRQYYVALGAQRRLELAEELVGLAEEGVGAAEQLFEAGEVARPDVLQVEIQLGEVNIVRRDAELEFEGAWQRLMALAGMPSRPVGRLDGELEGPVAEHDFDALFAELLAASPELAAARARVSRARAAICRQQAQPVPNVQTQAALTYGFGGDEPIGGVQVGLPLPVFNDNRGNVAAAVADLHRATAELQRLELDLRARLADALRDYRRAGNRVARYTEDVLPAARENLALTEEGYRQGEFDIVRVFTARRSFFEANLARVAALADARTSEVAVDGLLLVDALGPIPDAGGENLQGVGLRDLALGGQ</sequence>
<proteinExistence type="inferred from homology"/>
<dbReference type="PANTHER" id="PTHR30203:SF24">
    <property type="entry name" value="BLR4935 PROTEIN"/>
    <property type="match status" value="1"/>
</dbReference>
<dbReference type="Gene3D" id="1.20.1600.10">
    <property type="entry name" value="Outer membrane efflux proteins (OEP)"/>
    <property type="match status" value="1"/>
</dbReference>
<comment type="similarity">
    <text evidence="1">Belongs to the outer membrane factor (OMF) (TC 1.B.17) family.</text>
</comment>
<keyword evidence="4" id="KW-1185">Reference proteome</keyword>
<dbReference type="OrthoDB" id="9791261at2"/>
<evidence type="ECO:0000256" key="2">
    <source>
        <dbReference type="SAM" id="MobiDB-lite"/>
    </source>
</evidence>
<dbReference type="Proteomes" id="UP000318741">
    <property type="component" value="Chromosome"/>
</dbReference>
<dbReference type="RefSeq" id="WP_145359385.1">
    <property type="nucleotide sequence ID" value="NZ_CP036265.1"/>
</dbReference>
<reference evidence="3 4" key="1">
    <citation type="submission" date="2019-02" db="EMBL/GenBank/DDBJ databases">
        <title>Deep-cultivation of Planctomycetes and their phenomic and genomic characterization uncovers novel biology.</title>
        <authorList>
            <person name="Wiegand S."/>
            <person name="Jogler M."/>
            <person name="Boedeker C."/>
            <person name="Pinto D."/>
            <person name="Vollmers J."/>
            <person name="Rivas-Marin E."/>
            <person name="Kohn T."/>
            <person name="Peeters S.H."/>
            <person name="Heuer A."/>
            <person name="Rast P."/>
            <person name="Oberbeckmann S."/>
            <person name="Bunk B."/>
            <person name="Jeske O."/>
            <person name="Meyerdierks A."/>
            <person name="Storesund J.E."/>
            <person name="Kallscheuer N."/>
            <person name="Luecker S."/>
            <person name="Lage O.M."/>
            <person name="Pohl T."/>
            <person name="Merkel B.J."/>
            <person name="Hornburger P."/>
            <person name="Mueller R.-W."/>
            <person name="Bruemmer F."/>
            <person name="Labrenz M."/>
            <person name="Spormann A.M."/>
            <person name="Op den Camp H."/>
            <person name="Overmann J."/>
            <person name="Amann R."/>
            <person name="Jetten M.S.M."/>
            <person name="Mascher T."/>
            <person name="Medema M.H."/>
            <person name="Devos D.P."/>
            <person name="Kaster A.-K."/>
            <person name="Ovreas L."/>
            <person name="Rohde M."/>
            <person name="Galperin M.Y."/>
            <person name="Jogler C."/>
        </authorList>
    </citation>
    <scope>NUCLEOTIDE SEQUENCE [LARGE SCALE GENOMIC DNA]</scope>
    <source>
        <strain evidence="3 4">CA12</strain>
    </source>
</reference>
<dbReference type="KEGG" id="acaf:CA12_26770"/>